<dbReference type="InterPro" id="IPR010255">
    <property type="entry name" value="Haem_peroxidase_sf"/>
</dbReference>
<evidence type="ECO:0000256" key="2">
    <source>
        <dbReference type="ARBA" id="ARBA00022723"/>
    </source>
</evidence>
<evidence type="ECO:0000256" key="5">
    <source>
        <dbReference type="ARBA" id="ARBA00023002"/>
    </source>
</evidence>
<name>A0A8C6GT41_MUSSI</name>
<dbReference type="GeneTree" id="ENSGT00390000010743"/>
<dbReference type="GO" id="GO:0004601">
    <property type="term" value="F:peroxidase activity"/>
    <property type="evidence" value="ECO:0007669"/>
    <property type="project" value="InterPro"/>
</dbReference>
<dbReference type="GO" id="GO:0046872">
    <property type="term" value="F:metal ion binding"/>
    <property type="evidence" value="ECO:0007669"/>
    <property type="project" value="UniProtKB-KW"/>
</dbReference>
<evidence type="ECO:0000313" key="13">
    <source>
        <dbReference type="Proteomes" id="UP000694415"/>
    </source>
</evidence>
<protein>
    <recommendedName>
        <fullName evidence="14">Prostaglandin-endoperoxide synthase</fullName>
    </recommendedName>
</protein>
<feature type="transmembrane region" description="Helical" evidence="11">
    <location>
        <begin position="420"/>
        <end position="441"/>
    </location>
</feature>
<dbReference type="PANTHER" id="PTHR11903">
    <property type="entry name" value="PROSTAGLANDIN G/H SYNTHASE"/>
    <property type="match status" value="1"/>
</dbReference>
<reference evidence="12" key="1">
    <citation type="submission" date="2025-08" db="UniProtKB">
        <authorList>
            <consortium name="Ensembl"/>
        </authorList>
    </citation>
    <scope>IDENTIFICATION</scope>
</reference>
<dbReference type="InterPro" id="IPR050783">
    <property type="entry name" value="Oxylipin_biosynth_metab"/>
</dbReference>
<evidence type="ECO:0000256" key="7">
    <source>
        <dbReference type="ARBA" id="ARBA00023136"/>
    </source>
</evidence>
<keyword evidence="11" id="KW-1133">Transmembrane helix</keyword>
<keyword evidence="11" id="KW-0812">Transmembrane</keyword>
<dbReference type="PROSITE" id="PS50292">
    <property type="entry name" value="PEROXIDASE_3"/>
    <property type="match status" value="1"/>
</dbReference>
<dbReference type="GO" id="GO:0019371">
    <property type="term" value="P:cyclooxygenase pathway"/>
    <property type="evidence" value="ECO:0007669"/>
    <property type="project" value="TreeGrafter"/>
</dbReference>
<feature type="active site" description="For cyclooxygenase activity" evidence="10">
    <location>
        <position position="236"/>
    </location>
</feature>
<evidence type="ECO:0000313" key="12">
    <source>
        <dbReference type="Ensembl" id="ENSMSIP00000010902.1"/>
    </source>
</evidence>
<evidence type="ECO:0000256" key="9">
    <source>
        <dbReference type="ARBA" id="ARBA00023180"/>
    </source>
</evidence>
<dbReference type="PRINTS" id="PR00457">
    <property type="entry name" value="ANPEROXIDASE"/>
</dbReference>
<keyword evidence="13" id="KW-1185">Reference proteome</keyword>
<reference evidence="12" key="2">
    <citation type="submission" date="2025-09" db="UniProtKB">
        <authorList>
            <consortium name="Ensembl"/>
        </authorList>
    </citation>
    <scope>IDENTIFICATION</scope>
</reference>
<evidence type="ECO:0000256" key="11">
    <source>
        <dbReference type="SAM" id="Phobius"/>
    </source>
</evidence>
<dbReference type="PANTHER" id="PTHR11903:SF8">
    <property type="entry name" value="PROSTAGLANDIN G_H SYNTHASE 2"/>
    <property type="match status" value="1"/>
</dbReference>
<dbReference type="AlphaFoldDB" id="A0A8C6GT41"/>
<keyword evidence="8" id="KW-1015">Disulfide bond</keyword>
<evidence type="ECO:0000256" key="4">
    <source>
        <dbReference type="ARBA" id="ARBA00022964"/>
    </source>
</evidence>
<dbReference type="GO" id="GO:0004666">
    <property type="term" value="F:prostaglandin-endoperoxide synthase activity"/>
    <property type="evidence" value="ECO:0007669"/>
    <property type="project" value="TreeGrafter"/>
</dbReference>
<evidence type="ECO:0000256" key="3">
    <source>
        <dbReference type="ARBA" id="ARBA00022729"/>
    </source>
</evidence>
<evidence type="ECO:0008006" key="14">
    <source>
        <dbReference type="Google" id="ProtNLM"/>
    </source>
</evidence>
<dbReference type="GO" id="GO:0016702">
    <property type="term" value="F:oxidoreductase activity, acting on single donors with incorporation of molecular oxygen, incorporation of two atoms of oxygen"/>
    <property type="evidence" value="ECO:0007669"/>
    <property type="project" value="TreeGrafter"/>
</dbReference>
<dbReference type="Proteomes" id="UP000694415">
    <property type="component" value="Unplaced"/>
</dbReference>
<dbReference type="Gene3D" id="1.10.640.10">
    <property type="entry name" value="Haem peroxidase domain superfamily, animal type"/>
    <property type="match status" value="1"/>
</dbReference>
<dbReference type="GO" id="GO:0006979">
    <property type="term" value="P:response to oxidative stress"/>
    <property type="evidence" value="ECO:0007669"/>
    <property type="project" value="InterPro"/>
</dbReference>
<keyword evidence="7 11" id="KW-0472">Membrane</keyword>
<sequence length="444" mass="51198">MDAVMYYTYLLQSFHVPGNKELPDSKEVLGKVLLRREFIPDPRGSNMMFAFFAQHFTHQFFKTDQKRGPGFTRGLGHGVDLNHIYGETLVRQPKLYLFKDGKLKYQIIGGEVYPPTVKDTQVEMVYPFHIPENLQFAVWQEVFGLVPGLLMYTTIWLWEHNRVCDILKQEHPEWEDERLFQASRLILIGKTIKIEVEDYLQHLSSHHFKLKFDPELLFNQQLHYQNHIASGFSTLYHWQRLLPDTFNTEVQEYSFNQFLYNSILLEHGLTQIVESFSRQIADWVAGGRNVPMALQAVAITSTDQSRQMKYQSLNRKPYASFEELTGEKEIAAELKTLYSGIDTMELYPGLLVEKPRADAIFGGTLVELRAPFFLNGLKGNPTYSPHYWKPSTFSGVVGFKIINTALTQSLICKNVKGCPVVVVVVVVFFVYFPVLLSIGFCNRV</sequence>
<comment type="subcellular location">
    <subcellularLocation>
        <location evidence="1">Microsome membrane</location>
        <topology evidence="1">Peripheral membrane protein</topology>
    </subcellularLocation>
</comment>
<dbReference type="GO" id="GO:0043005">
    <property type="term" value="C:neuron projection"/>
    <property type="evidence" value="ECO:0007669"/>
    <property type="project" value="TreeGrafter"/>
</dbReference>
<keyword evidence="9" id="KW-0325">Glycoprotein</keyword>
<evidence type="ECO:0000256" key="1">
    <source>
        <dbReference type="ARBA" id="ARBA00004174"/>
    </source>
</evidence>
<keyword evidence="4" id="KW-0223">Dioxygenase</keyword>
<keyword evidence="2" id="KW-0479">Metal-binding</keyword>
<evidence type="ECO:0000256" key="10">
    <source>
        <dbReference type="PIRSR" id="PIRSR619791-1"/>
    </source>
</evidence>
<proteinExistence type="predicted"/>
<dbReference type="InterPro" id="IPR037120">
    <property type="entry name" value="Haem_peroxidase_sf_animal"/>
</dbReference>
<dbReference type="Ensembl" id="ENSMSIT00000013830.1">
    <property type="protein sequence ID" value="ENSMSIP00000010902.1"/>
    <property type="gene ID" value="ENSMSIG00000009549.1"/>
</dbReference>
<dbReference type="InterPro" id="IPR019791">
    <property type="entry name" value="Haem_peroxidase_animal"/>
</dbReference>
<dbReference type="GO" id="GO:0005737">
    <property type="term" value="C:cytoplasm"/>
    <property type="evidence" value="ECO:0007669"/>
    <property type="project" value="TreeGrafter"/>
</dbReference>
<evidence type="ECO:0000256" key="8">
    <source>
        <dbReference type="ARBA" id="ARBA00023157"/>
    </source>
</evidence>
<dbReference type="GO" id="GO:0020037">
    <property type="term" value="F:heme binding"/>
    <property type="evidence" value="ECO:0007669"/>
    <property type="project" value="InterPro"/>
</dbReference>
<keyword evidence="3" id="KW-0732">Signal</keyword>
<accession>A0A8C6GT41</accession>
<keyword evidence="5" id="KW-0560">Oxidoreductase</keyword>
<keyword evidence="6" id="KW-0408">Iron</keyword>
<organism evidence="12 13">
    <name type="scientific">Mus spicilegus</name>
    <name type="common">Mound-building mouse</name>
    <dbReference type="NCBI Taxonomy" id="10103"/>
    <lineage>
        <taxon>Eukaryota</taxon>
        <taxon>Metazoa</taxon>
        <taxon>Chordata</taxon>
        <taxon>Craniata</taxon>
        <taxon>Vertebrata</taxon>
        <taxon>Euteleostomi</taxon>
        <taxon>Mammalia</taxon>
        <taxon>Eutheria</taxon>
        <taxon>Euarchontoglires</taxon>
        <taxon>Glires</taxon>
        <taxon>Rodentia</taxon>
        <taxon>Myomorpha</taxon>
        <taxon>Muroidea</taxon>
        <taxon>Muridae</taxon>
        <taxon>Murinae</taxon>
        <taxon>Mus</taxon>
        <taxon>Mus</taxon>
    </lineage>
</organism>
<dbReference type="SUPFAM" id="SSF48113">
    <property type="entry name" value="Heme-dependent peroxidases"/>
    <property type="match status" value="1"/>
</dbReference>
<evidence type="ECO:0000256" key="6">
    <source>
        <dbReference type="ARBA" id="ARBA00023004"/>
    </source>
</evidence>
<feature type="active site" description="Proton acceptor" evidence="10">
    <location>
        <position position="58"/>
    </location>
</feature>
<dbReference type="Pfam" id="PF03098">
    <property type="entry name" value="An_peroxidase"/>
    <property type="match status" value="1"/>
</dbReference>